<dbReference type="InterPro" id="IPR050103">
    <property type="entry name" value="Class-III_PLP-dep_AT"/>
</dbReference>
<dbReference type="FunFam" id="3.40.640.10:FF:000004">
    <property type="entry name" value="Acetylornithine aminotransferase"/>
    <property type="match status" value="1"/>
</dbReference>
<protein>
    <submittedName>
        <fullName evidence="6">Aminotransferase class III</fullName>
    </submittedName>
</protein>
<dbReference type="SUPFAM" id="SSF53383">
    <property type="entry name" value="PLP-dependent transferases"/>
    <property type="match status" value="1"/>
</dbReference>
<evidence type="ECO:0000256" key="5">
    <source>
        <dbReference type="RuleBase" id="RU003560"/>
    </source>
</evidence>
<evidence type="ECO:0000256" key="3">
    <source>
        <dbReference type="ARBA" id="ARBA00022679"/>
    </source>
</evidence>
<organism evidence="6 7">
    <name type="scientific">Candidatus Wildermuthbacteria bacterium RIFCSPHIGHO2_01_FULL_48_27b</name>
    <dbReference type="NCBI Taxonomy" id="1802447"/>
    <lineage>
        <taxon>Bacteria</taxon>
        <taxon>Candidatus Wildermuthiibacteriota</taxon>
    </lineage>
</organism>
<evidence type="ECO:0000256" key="1">
    <source>
        <dbReference type="ARBA" id="ARBA00001933"/>
    </source>
</evidence>
<dbReference type="PIRSF" id="PIRSF000521">
    <property type="entry name" value="Transaminase_4ab_Lys_Orn"/>
    <property type="match status" value="1"/>
</dbReference>
<dbReference type="PANTHER" id="PTHR11986">
    <property type="entry name" value="AMINOTRANSFERASE CLASS III"/>
    <property type="match status" value="1"/>
</dbReference>
<name>A0A1G2QWC6_9BACT</name>
<keyword evidence="3 6" id="KW-0808">Transferase</keyword>
<dbReference type="Gene3D" id="3.90.1150.10">
    <property type="entry name" value="Aspartate Aminotransferase, domain 1"/>
    <property type="match status" value="1"/>
</dbReference>
<dbReference type="Proteomes" id="UP000178170">
    <property type="component" value="Unassembled WGS sequence"/>
</dbReference>
<keyword evidence="4 5" id="KW-0663">Pyridoxal phosphate</keyword>
<dbReference type="PANTHER" id="PTHR11986:SF79">
    <property type="entry name" value="ACETYLORNITHINE AMINOTRANSFERASE, MITOCHONDRIAL"/>
    <property type="match status" value="1"/>
</dbReference>
<evidence type="ECO:0000313" key="7">
    <source>
        <dbReference type="Proteomes" id="UP000178170"/>
    </source>
</evidence>
<sequence>MSSSTISWNNPKEVPQVSTKYRNIQTKIPVPESIPLFEELEKQEARSMHGQLPVVWDRAEDFQVFDKYGNCWIDFTSTIFLANSGHSNPRIIAAIKEAADKKLLHTYTFANEYRIEFLKKLIGMTPPYLEKAFLLSAGTEATECALKLMRMYGQSIKPSKIKIISFRGDMHGRTMGAEMLKGDPKSSAWIGYKDPNIHHLTFSYPWDEREFKKDMEELQGKDGFDADDICGFIIEPYQGWAGKLFEKEYIQALAAFAREHGSLVAFDEIQAGFGRTGKLFCYEHYEVEPDLVCVGKALSASLPLSGVLGRKEIMDLPAAGSMSSTHSANPICCAAALANLEEIEGKNLVKESERKGVILHFRLQKLQEKFPEYISYVFGKGLLAALIITNPETRQADGARASRICERAMQKGLLLVHTGRESIKMGPPLTILDEALLEGVAVLGECFEEIKKEDQKAP</sequence>
<dbReference type="AlphaFoldDB" id="A0A1G2QWC6"/>
<dbReference type="GO" id="GO:0008483">
    <property type="term" value="F:transaminase activity"/>
    <property type="evidence" value="ECO:0007669"/>
    <property type="project" value="UniProtKB-KW"/>
</dbReference>
<dbReference type="GO" id="GO:0042802">
    <property type="term" value="F:identical protein binding"/>
    <property type="evidence" value="ECO:0007669"/>
    <property type="project" value="TreeGrafter"/>
</dbReference>
<dbReference type="InterPro" id="IPR015422">
    <property type="entry name" value="PyrdxlP-dep_Trfase_small"/>
</dbReference>
<dbReference type="CDD" id="cd00610">
    <property type="entry name" value="OAT_like"/>
    <property type="match status" value="1"/>
</dbReference>
<dbReference type="InterPro" id="IPR015421">
    <property type="entry name" value="PyrdxlP-dep_Trfase_major"/>
</dbReference>
<dbReference type="InterPro" id="IPR049704">
    <property type="entry name" value="Aminotrans_3_PPA_site"/>
</dbReference>
<dbReference type="GO" id="GO:0030170">
    <property type="term" value="F:pyridoxal phosphate binding"/>
    <property type="evidence" value="ECO:0007669"/>
    <property type="project" value="InterPro"/>
</dbReference>
<dbReference type="Gene3D" id="3.40.640.10">
    <property type="entry name" value="Type I PLP-dependent aspartate aminotransferase-like (Major domain)"/>
    <property type="match status" value="1"/>
</dbReference>
<gene>
    <name evidence="6" type="ORF">A2843_00705</name>
</gene>
<dbReference type="InterPro" id="IPR015424">
    <property type="entry name" value="PyrdxlP-dep_Trfase"/>
</dbReference>
<dbReference type="Pfam" id="PF00202">
    <property type="entry name" value="Aminotran_3"/>
    <property type="match status" value="1"/>
</dbReference>
<comment type="cofactor">
    <cofactor evidence="1">
        <name>pyridoxal 5'-phosphate</name>
        <dbReference type="ChEBI" id="CHEBI:597326"/>
    </cofactor>
</comment>
<comment type="similarity">
    <text evidence="5">Belongs to the class-III pyridoxal-phosphate-dependent aminotransferase family.</text>
</comment>
<evidence type="ECO:0000256" key="4">
    <source>
        <dbReference type="ARBA" id="ARBA00022898"/>
    </source>
</evidence>
<dbReference type="PROSITE" id="PS00600">
    <property type="entry name" value="AA_TRANSFER_CLASS_3"/>
    <property type="match status" value="1"/>
</dbReference>
<evidence type="ECO:0000313" key="6">
    <source>
        <dbReference type="EMBL" id="OHA64803.1"/>
    </source>
</evidence>
<keyword evidence="2 6" id="KW-0032">Aminotransferase</keyword>
<proteinExistence type="inferred from homology"/>
<dbReference type="EMBL" id="MHTS01000007">
    <property type="protein sequence ID" value="OHA64803.1"/>
    <property type="molecule type" value="Genomic_DNA"/>
</dbReference>
<dbReference type="InterPro" id="IPR005814">
    <property type="entry name" value="Aminotrans_3"/>
</dbReference>
<reference evidence="6 7" key="1">
    <citation type="journal article" date="2016" name="Nat. Commun.">
        <title>Thousands of microbial genomes shed light on interconnected biogeochemical processes in an aquifer system.</title>
        <authorList>
            <person name="Anantharaman K."/>
            <person name="Brown C.T."/>
            <person name="Hug L.A."/>
            <person name="Sharon I."/>
            <person name="Castelle C.J."/>
            <person name="Probst A.J."/>
            <person name="Thomas B.C."/>
            <person name="Singh A."/>
            <person name="Wilkins M.J."/>
            <person name="Karaoz U."/>
            <person name="Brodie E.L."/>
            <person name="Williams K.H."/>
            <person name="Hubbard S.S."/>
            <person name="Banfield J.F."/>
        </authorList>
    </citation>
    <scope>NUCLEOTIDE SEQUENCE [LARGE SCALE GENOMIC DNA]</scope>
</reference>
<comment type="caution">
    <text evidence="6">The sequence shown here is derived from an EMBL/GenBank/DDBJ whole genome shotgun (WGS) entry which is preliminary data.</text>
</comment>
<evidence type="ECO:0000256" key="2">
    <source>
        <dbReference type="ARBA" id="ARBA00022576"/>
    </source>
</evidence>
<accession>A0A1G2QWC6</accession>